<organism evidence="3 4">
    <name type="scientific">Actinomadura napierensis</name>
    <dbReference type="NCBI Taxonomy" id="267854"/>
    <lineage>
        <taxon>Bacteria</taxon>
        <taxon>Bacillati</taxon>
        <taxon>Actinomycetota</taxon>
        <taxon>Actinomycetes</taxon>
        <taxon>Streptosporangiales</taxon>
        <taxon>Thermomonosporaceae</taxon>
        <taxon>Actinomadura</taxon>
    </lineage>
</organism>
<protein>
    <recommendedName>
        <fullName evidence="2">DUF6973 domain-containing protein</fullName>
    </recommendedName>
</protein>
<dbReference type="Pfam" id="PF22322">
    <property type="entry name" value="DUF6973"/>
    <property type="match status" value="1"/>
</dbReference>
<dbReference type="EMBL" id="BAAAMR010000063">
    <property type="protein sequence ID" value="GAA2153878.1"/>
    <property type="molecule type" value="Genomic_DNA"/>
</dbReference>
<reference evidence="3 4" key="1">
    <citation type="journal article" date="2019" name="Int. J. Syst. Evol. Microbiol.">
        <title>The Global Catalogue of Microorganisms (GCM) 10K type strain sequencing project: providing services to taxonomists for standard genome sequencing and annotation.</title>
        <authorList>
            <consortium name="The Broad Institute Genomics Platform"/>
            <consortium name="The Broad Institute Genome Sequencing Center for Infectious Disease"/>
            <person name="Wu L."/>
            <person name="Ma J."/>
        </authorList>
    </citation>
    <scope>NUCLEOTIDE SEQUENCE [LARGE SCALE GENOMIC DNA]</scope>
    <source>
        <strain evidence="3 4">JCM 13850</strain>
    </source>
</reference>
<evidence type="ECO:0000313" key="4">
    <source>
        <dbReference type="Proteomes" id="UP001501020"/>
    </source>
</evidence>
<evidence type="ECO:0000259" key="2">
    <source>
        <dbReference type="Pfam" id="PF22322"/>
    </source>
</evidence>
<proteinExistence type="predicted"/>
<dbReference type="InterPro" id="IPR054246">
    <property type="entry name" value="DUF6973"/>
</dbReference>
<sequence>MVSFAALRDARLDSVADAAEAWKTLGARLQHSYTAVRQLQKNVRMNWKGDDAEAANAQMQTLHDKTYGAYLTVSGVSRVLDAAHQRLVSAQSVLRQAIENAGALHIRVGDDGSLRFPPTNGPTTIAEQTLMQQHGKAIQSRMQYALQSAADADKRITEALATLTPDVLEVGAAGLDPLQIAYRAVWMANPHDIEGRRSLADIMKLYQVQKDPKGMTQYPDGWLEWVAKRFGHDPQKVTASEKELLDDLFYKEGMKGLSKFQHDRDSATDGPPRWLPEGRYDGHGDAWRHAYWNALMTRDFGEEWTKKFAISHERTSTDNPGPREAMDLYNNEVGRQIALRYPDATDEELAAHIRQAVDDGKMVVVGPDGQLNWSDRVPRNQTMPERAVNELPEYGPGRPPSEVGR</sequence>
<accession>A0ABN3A4L3</accession>
<evidence type="ECO:0000313" key="3">
    <source>
        <dbReference type="EMBL" id="GAA2153878.1"/>
    </source>
</evidence>
<evidence type="ECO:0000256" key="1">
    <source>
        <dbReference type="SAM" id="MobiDB-lite"/>
    </source>
</evidence>
<comment type="caution">
    <text evidence="3">The sequence shown here is derived from an EMBL/GenBank/DDBJ whole genome shotgun (WGS) entry which is preliminary data.</text>
</comment>
<dbReference type="Proteomes" id="UP001501020">
    <property type="component" value="Unassembled WGS sequence"/>
</dbReference>
<keyword evidence="4" id="KW-1185">Reference proteome</keyword>
<feature type="domain" description="DUF6973" evidence="2">
    <location>
        <begin position="280"/>
        <end position="360"/>
    </location>
</feature>
<feature type="region of interest" description="Disordered" evidence="1">
    <location>
        <begin position="369"/>
        <end position="405"/>
    </location>
</feature>
<name>A0ABN3A4L3_9ACTN</name>
<gene>
    <name evidence="3" type="ORF">GCM10009727_60580</name>
</gene>